<reference evidence="4 5" key="1">
    <citation type="submission" date="2016-01" db="EMBL/GenBank/DDBJ databases">
        <title>Draft Genome Sequences of Seven Thermophilic Sporeformers Isolated from Foods.</title>
        <authorList>
            <person name="Berendsen E.M."/>
            <person name="Wells-Bennik M.H."/>
            <person name="Krawcyk A.O."/>
            <person name="De Jong A."/>
            <person name="Holsappel S."/>
            <person name="Eijlander R.T."/>
            <person name="Kuipers O.P."/>
        </authorList>
    </citation>
    <scope>NUCLEOTIDE SEQUENCE [LARGE SCALE GENOMIC DNA]</scope>
    <source>
        <strain evidence="4 5">B4135</strain>
    </source>
</reference>
<dbReference type="OrthoDB" id="2967834at2"/>
<feature type="transmembrane region" description="Helical" evidence="3">
    <location>
        <begin position="21"/>
        <end position="42"/>
    </location>
</feature>
<dbReference type="EMBL" id="LQYT01000025">
    <property type="protein sequence ID" value="KYD20954.1"/>
    <property type="molecule type" value="Genomic_DNA"/>
</dbReference>
<evidence type="ECO:0008006" key="6">
    <source>
        <dbReference type="Google" id="ProtNLM"/>
    </source>
</evidence>
<dbReference type="STRING" id="301148.B4135_0201"/>
<dbReference type="Proteomes" id="UP000075683">
    <property type="component" value="Unassembled WGS sequence"/>
</dbReference>
<proteinExistence type="predicted"/>
<dbReference type="InterPro" id="IPR012902">
    <property type="entry name" value="N_methyl_site"/>
</dbReference>
<evidence type="ECO:0000313" key="4">
    <source>
        <dbReference type="EMBL" id="KYD20954.1"/>
    </source>
</evidence>
<protein>
    <recommendedName>
        <fullName evidence="6">Prepilin-type N-terminal cleavage/methylation domain-containing protein</fullName>
    </recommendedName>
</protein>
<evidence type="ECO:0000256" key="1">
    <source>
        <dbReference type="ARBA" id="ARBA00004241"/>
    </source>
</evidence>
<comment type="subcellular location">
    <subcellularLocation>
        <location evidence="1">Cell surface</location>
    </subcellularLocation>
</comment>
<evidence type="ECO:0000256" key="2">
    <source>
        <dbReference type="ARBA" id="ARBA00023287"/>
    </source>
</evidence>
<keyword evidence="2" id="KW-0178">Competence</keyword>
<dbReference type="AlphaFoldDB" id="A0A150M8L8"/>
<sequence length="169" mass="18895">MNRRIRKRWENNEGLTLIETVASLALMSVILLVVFSVLYGGIQAYGRSMEEAKLRDEADYIMANFIEGIFTLKASEVEKTALPESGTNNYYFQKKNGEKTGFIDGKAVVNGRALPPLNDGVRLDEDSRIESLGDGKFRITLSVKSKKFEEHLELTSILSLIDDTKGGEK</sequence>
<dbReference type="PROSITE" id="PS00409">
    <property type="entry name" value="PROKAR_NTER_METHYL"/>
    <property type="match status" value="1"/>
</dbReference>
<organism evidence="4 5">
    <name type="scientific">Caldibacillus debilis</name>
    <dbReference type="NCBI Taxonomy" id="301148"/>
    <lineage>
        <taxon>Bacteria</taxon>
        <taxon>Bacillati</taxon>
        <taxon>Bacillota</taxon>
        <taxon>Bacilli</taxon>
        <taxon>Bacillales</taxon>
        <taxon>Bacillaceae</taxon>
        <taxon>Caldibacillus</taxon>
    </lineage>
</organism>
<comment type="caution">
    <text evidence="4">The sequence shown here is derived from an EMBL/GenBank/DDBJ whole genome shotgun (WGS) entry which is preliminary data.</text>
</comment>
<name>A0A150M8L8_9BACI</name>
<keyword evidence="3" id="KW-1133">Transmembrane helix</keyword>
<evidence type="ECO:0000256" key="3">
    <source>
        <dbReference type="SAM" id="Phobius"/>
    </source>
</evidence>
<evidence type="ECO:0000313" key="5">
    <source>
        <dbReference type="Proteomes" id="UP000075683"/>
    </source>
</evidence>
<dbReference type="RefSeq" id="WP_061568401.1">
    <property type="nucleotide sequence ID" value="NZ_LQYT01000025.1"/>
</dbReference>
<dbReference type="GO" id="GO:0009986">
    <property type="term" value="C:cell surface"/>
    <property type="evidence" value="ECO:0007669"/>
    <property type="project" value="UniProtKB-SubCell"/>
</dbReference>
<dbReference type="GO" id="GO:0030420">
    <property type="term" value="P:establishment of competence for transformation"/>
    <property type="evidence" value="ECO:0007669"/>
    <property type="project" value="UniProtKB-KW"/>
</dbReference>
<keyword evidence="3" id="KW-0812">Transmembrane</keyword>
<accession>A0A150M8L8</accession>
<gene>
    <name evidence="4" type="ORF">B4135_0201</name>
</gene>
<keyword evidence="3" id="KW-0472">Membrane</keyword>